<dbReference type="Proteomes" id="UP000231134">
    <property type="component" value="Unassembled WGS sequence"/>
</dbReference>
<dbReference type="PANTHER" id="PTHR42852">
    <property type="entry name" value="THIOL:DISULFIDE INTERCHANGE PROTEIN DSBE"/>
    <property type="match status" value="1"/>
</dbReference>
<dbReference type="OrthoDB" id="9808000at2"/>
<reference evidence="3 4" key="1">
    <citation type="submission" date="2017-11" db="EMBL/GenBank/DDBJ databases">
        <title>Animal gut microbial communities from fecal samples from Wisconsin, USA.</title>
        <authorList>
            <person name="Neumann A."/>
        </authorList>
    </citation>
    <scope>NUCLEOTIDE SEQUENCE [LARGE SCALE GENOMIC DNA]</scope>
    <source>
        <strain evidence="3 4">UWS3</strain>
    </source>
</reference>
<dbReference type="Pfam" id="PF08534">
    <property type="entry name" value="Redoxin"/>
    <property type="match status" value="1"/>
</dbReference>
<dbReference type="CDD" id="cd02966">
    <property type="entry name" value="TlpA_like_family"/>
    <property type="match status" value="1"/>
</dbReference>
<dbReference type="AlphaFoldDB" id="A0A2M9A4C1"/>
<accession>A0A2M9A4C1</accession>
<dbReference type="EMBL" id="PGEX01000001">
    <property type="protein sequence ID" value="PJJ40560.1"/>
    <property type="molecule type" value="Genomic_DNA"/>
</dbReference>
<dbReference type="Pfam" id="PF01346">
    <property type="entry name" value="FKBP_N"/>
    <property type="match status" value="1"/>
</dbReference>
<evidence type="ECO:0000259" key="2">
    <source>
        <dbReference type="PROSITE" id="PS51352"/>
    </source>
</evidence>
<keyword evidence="4" id="KW-1185">Reference proteome</keyword>
<dbReference type="GO" id="GO:0006457">
    <property type="term" value="P:protein folding"/>
    <property type="evidence" value="ECO:0007669"/>
    <property type="project" value="InterPro"/>
</dbReference>
<dbReference type="SUPFAM" id="SSF52833">
    <property type="entry name" value="Thioredoxin-like"/>
    <property type="match status" value="1"/>
</dbReference>
<proteinExistence type="predicted"/>
<dbReference type="PROSITE" id="PS51257">
    <property type="entry name" value="PROKAR_LIPOPROTEIN"/>
    <property type="match status" value="1"/>
</dbReference>
<dbReference type="InterPro" id="IPR036249">
    <property type="entry name" value="Thioredoxin-like_sf"/>
</dbReference>
<feature type="compositionally biased region" description="Low complexity" evidence="1">
    <location>
        <begin position="122"/>
        <end position="137"/>
    </location>
</feature>
<dbReference type="PANTHER" id="PTHR42852:SF13">
    <property type="entry name" value="PROTEIN DIPZ"/>
    <property type="match status" value="1"/>
</dbReference>
<dbReference type="RefSeq" id="WP_100424631.1">
    <property type="nucleotide sequence ID" value="NZ_PGEX01000001.1"/>
</dbReference>
<sequence length="382" mass="41803">MKLRSIALVAATTALVACNTQKTENVKVGLNDKDEVKIAYMLGTQFGMQVQNITKNQLEFPLDEATFSAAVDDGYKMVKDTAFKIKYSDSVMTGIAMMMNSRARAFQALKMPLPPKKDSTDTAAAPKAPEKPAPLTAEQASDASYLLGVQFGAQIASLSEQSALDLDVAAFKQSMNDVRANAADSSKKLQLPQDTLNALGTRLREKIMEQRKAAIEKQKEEEKKLKESVAPLRGDTLSDGTQAKLNFKVKATGISVSAENLEAYAGKPLFVFYFSTTCGHCRHATPEIKAIANEFKDKGIKSIAVASGGNNKRDIRSYMEEFKLEEAGMDVFFDEAREFGELYSDGYVPKAYIVKEDGSLSTFKSFEAQKDSIKAELAKLAK</sequence>
<name>A0A2M9A4C1_9BACT</name>
<dbReference type="GO" id="GO:0016853">
    <property type="term" value="F:isomerase activity"/>
    <property type="evidence" value="ECO:0007669"/>
    <property type="project" value="UniProtKB-KW"/>
</dbReference>
<keyword evidence="3" id="KW-0413">Isomerase</keyword>
<organism evidence="3 4">
    <name type="scientific">Hallerella succinigenes</name>
    <dbReference type="NCBI Taxonomy" id="1896222"/>
    <lineage>
        <taxon>Bacteria</taxon>
        <taxon>Pseudomonadati</taxon>
        <taxon>Fibrobacterota</taxon>
        <taxon>Fibrobacteria</taxon>
        <taxon>Fibrobacterales</taxon>
        <taxon>Fibrobacteraceae</taxon>
        <taxon>Hallerella</taxon>
    </lineage>
</organism>
<evidence type="ECO:0000256" key="1">
    <source>
        <dbReference type="SAM" id="MobiDB-lite"/>
    </source>
</evidence>
<evidence type="ECO:0000313" key="3">
    <source>
        <dbReference type="EMBL" id="PJJ40560.1"/>
    </source>
</evidence>
<evidence type="ECO:0000313" key="4">
    <source>
        <dbReference type="Proteomes" id="UP000231134"/>
    </source>
</evidence>
<feature type="domain" description="Thioredoxin" evidence="2">
    <location>
        <begin position="231"/>
        <end position="382"/>
    </location>
</feature>
<dbReference type="InterPro" id="IPR036944">
    <property type="entry name" value="PPIase_FKBP_N_sf"/>
</dbReference>
<gene>
    <name evidence="3" type="ORF">BGX16_0490</name>
</gene>
<dbReference type="InterPro" id="IPR000774">
    <property type="entry name" value="PPIase_FKBP_N"/>
</dbReference>
<dbReference type="GO" id="GO:0016491">
    <property type="term" value="F:oxidoreductase activity"/>
    <property type="evidence" value="ECO:0007669"/>
    <property type="project" value="InterPro"/>
</dbReference>
<dbReference type="PROSITE" id="PS51352">
    <property type="entry name" value="THIOREDOXIN_2"/>
    <property type="match status" value="1"/>
</dbReference>
<dbReference type="Gene3D" id="1.10.287.460">
    <property type="entry name" value="Peptidyl-prolyl cis-trans isomerase, FKBP-type, N-terminal domain"/>
    <property type="match status" value="2"/>
</dbReference>
<dbReference type="Gene3D" id="3.40.30.10">
    <property type="entry name" value="Glutaredoxin"/>
    <property type="match status" value="1"/>
</dbReference>
<protein>
    <submittedName>
        <fullName evidence="3">Thiol-disulfide isomerase/thioredoxin</fullName>
    </submittedName>
</protein>
<dbReference type="InterPro" id="IPR013766">
    <property type="entry name" value="Thioredoxin_domain"/>
</dbReference>
<dbReference type="InterPro" id="IPR013740">
    <property type="entry name" value="Redoxin"/>
</dbReference>
<comment type="caution">
    <text evidence="3">The sequence shown here is derived from an EMBL/GenBank/DDBJ whole genome shotgun (WGS) entry which is preliminary data.</text>
</comment>
<feature type="region of interest" description="Disordered" evidence="1">
    <location>
        <begin position="112"/>
        <end position="137"/>
    </location>
</feature>
<dbReference type="InterPro" id="IPR050553">
    <property type="entry name" value="Thioredoxin_ResA/DsbE_sf"/>
</dbReference>